<evidence type="ECO:0000313" key="2">
    <source>
        <dbReference type="Proteomes" id="UP001593940"/>
    </source>
</evidence>
<dbReference type="InterPro" id="IPR009003">
    <property type="entry name" value="Peptidase_S1_PA"/>
</dbReference>
<dbReference type="EMBL" id="JBHOMY010000122">
    <property type="protein sequence ID" value="MFC1460584.1"/>
    <property type="molecule type" value="Genomic_DNA"/>
</dbReference>
<sequence>MIVTARHCVFDSFGTRISADALIFRLFGAPEVDILVTGHRATENFTEDQLGSTNDFDDYWYLTISQAPLPFNKSAKDFRAGVPPGSMILVVGVSLPPYIIDIGQDDRRWIEAVRFSRVWGAQRFELAHLPNAPPSKTAEDICIYHRSPTYGGMSGTALIGVERRAENDRIPLLYVAGLHLRSGGTHDWLDSNAQCGVFPDFNIGLVLPRHVLKRVRKGDNLSKAHEQN</sequence>
<keyword evidence="2" id="KW-1185">Reference proteome</keyword>
<dbReference type="RefSeq" id="WP_377031796.1">
    <property type="nucleotide sequence ID" value="NZ_JBHOMY010000122.1"/>
</dbReference>
<comment type="caution">
    <text evidence="1">The sequence shown here is derived from an EMBL/GenBank/DDBJ whole genome shotgun (WGS) entry which is preliminary data.</text>
</comment>
<protein>
    <recommendedName>
        <fullName evidence="3">Trypsin-like peptidase domain-containing protein</fullName>
    </recommendedName>
</protein>
<accession>A0ABV6YH35</accession>
<evidence type="ECO:0000313" key="1">
    <source>
        <dbReference type="EMBL" id="MFC1460584.1"/>
    </source>
</evidence>
<gene>
    <name evidence="1" type="ORF">ACETIH_28510</name>
</gene>
<organism evidence="1 2">
    <name type="scientific">Microvirga arabica</name>
    <dbReference type="NCBI Taxonomy" id="1128671"/>
    <lineage>
        <taxon>Bacteria</taxon>
        <taxon>Pseudomonadati</taxon>
        <taxon>Pseudomonadota</taxon>
        <taxon>Alphaproteobacteria</taxon>
        <taxon>Hyphomicrobiales</taxon>
        <taxon>Methylobacteriaceae</taxon>
        <taxon>Microvirga</taxon>
    </lineage>
</organism>
<dbReference type="SUPFAM" id="SSF50494">
    <property type="entry name" value="Trypsin-like serine proteases"/>
    <property type="match status" value="1"/>
</dbReference>
<dbReference type="Proteomes" id="UP001593940">
    <property type="component" value="Unassembled WGS sequence"/>
</dbReference>
<reference evidence="1 2" key="1">
    <citation type="submission" date="2024-09" db="EMBL/GenBank/DDBJ databases">
        <title>Nodulacao em especies de Leguminosae Basais da Amazonia e Caracterizacao dos Rizobios e Bacterias Associadas aos Nodulos.</title>
        <authorList>
            <person name="Jambeiro I.C.A."/>
            <person name="Lopes I.S."/>
            <person name="Aguiar E.R.G.R."/>
            <person name="Santos A.F.J."/>
            <person name="Dos Santos J.M.F."/>
            <person name="Gross E."/>
        </authorList>
    </citation>
    <scope>NUCLEOTIDE SEQUENCE [LARGE SCALE GENOMIC DNA]</scope>
    <source>
        <strain evidence="1 2">BRUESC1165</strain>
    </source>
</reference>
<name>A0ABV6YH35_9HYPH</name>
<proteinExistence type="predicted"/>
<evidence type="ECO:0008006" key="3">
    <source>
        <dbReference type="Google" id="ProtNLM"/>
    </source>
</evidence>